<evidence type="ECO:0000256" key="1">
    <source>
        <dbReference type="SAM" id="MobiDB-lite"/>
    </source>
</evidence>
<feature type="chain" id="PRO_5046004806" description="DUF5642 domain-containing protein" evidence="2">
    <location>
        <begin position="26"/>
        <end position="266"/>
    </location>
</feature>
<reference evidence="3 4" key="1">
    <citation type="submission" date="2024-09" db="EMBL/GenBank/DDBJ databases">
        <authorList>
            <person name="Sun Q."/>
            <person name="Mori K."/>
        </authorList>
    </citation>
    <scope>NUCLEOTIDE SEQUENCE [LARGE SCALE GENOMIC DNA]</scope>
    <source>
        <strain evidence="3 4">CCM 7659</strain>
    </source>
</reference>
<evidence type="ECO:0000256" key="2">
    <source>
        <dbReference type="SAM" id="SignalP"/>
    </source>
</evidence>
<dbReference type="RefSeq" id="WP_182632013.1">
    <property type="nucleotide sequence ID" value="NZ_JAALDM010000109.1"/>
</dbReference>
<keyword evidence="4" id="KW-1185">Reference proteome</keyword>
<proteinExistence type="predicted"/>
<evidence type="ECO:0008006" key="5">
    <source>
        <dbReference type="Google" id="ProtNLM"/>
    </source>
</evidence>
<dbReference type="Proteomes" id="UP001589700">
    <property type="component" value="Unassembled WGS sequence"/>
</dbReference>
<keyword evidence="2" id="KW-0732">Signal</keyword>
<comment type="caution">
    <text evidence="3">The sequence shown here is derived from an EMBL/GenBank/DDBJ whole genome shotgun (WGS) entry which is preliminary data.</text>
</comment>
<gene>
    <name evidence="3" type="ORF">ACFFVD_05885</name>
</gene>
<protein>
    <recommendedName>
        <fullName evidence="5">DUF5642 domain-containing protein</fullName>
    </recommendedName>
</protein>
<feature type="signal peptide" evidence="2">
    <location>
        <begin position="1"/>
        <end position="25"/>
    </location>
</feature>
<sequence length="266" mass="26873">MTVRRIGITLALGVALTAASCSSDTADQAESVASDATSAASSVAGEAGDAVSEATGGANSEPTDAPVQELLLTPDEVTSMPMQEADPAMLAQAGAGFDMPEGMEINFDPPECADAADMNSALAKDVADGELAALMGGGETSTVAYTIQVLRTSISFDEYQTNWGNCENVQFEGQALGMSGTSTSADAPEIEGVDDVVARTTDTQVEGVLGEGGRMATLVYLTEVRGVKVVGGAVTAPELGGEIGPEAEAELADLMAQQVAKVNNAG</sequence>
<dbReference type="PROSITE" id="PS51257">
    <property type="entry name" value="PROKAR_LIPOPROTEIN"/>
    <property type="match status" value="1"/>
</dbReference>
<evidence type="ECO:0000313" key="3">
    <source>
        <dbReference type="EMBL" id="MFB9259330.1"/>
    </source>
</evidence>
<dbReference type="EMBL" id="JBHMDY010000004">
    <property type="protein sequence ID" value="MFB9259330.1"/>
    <property type="molecule type" value="Genomic_DNA"/>
</dbReference>
<evidence type="ECO:0000313" key="4">
    <source>
        <dbReference type="Proteomes" id="UP001589700"/>
    </source>
</evidence>
<feature type="region of interest" description="Disordered" evidence="1">
    <location>
        <begin position="44"/>
        <end position="66"/>
    </location>
</feature>
<name>A0ABV5JQZ8_9ACTN</name>
<organism evidence="3 4">
    <name type="scientific">Dietzia aerolata</name>
    <dbReference type="NCBI Taxonomy" id="595984"/>
    <lineage>
        <taxon>Bacteria</taxon>
        <taxon>Bacillati</taxon>
        <taxon>Actinomycetota</taxon>
        <taxon>Actinomycetes</taxon>
        <taxon>Mycobacteriales</taxon>
        <taxon>Dietziaceae</taxon>
        <taxon>Dietzia</taxon>
    </lineage>
</organism>
<accession>A0ABV5JQZ8</accession>